<feature type="transmembrane region" description="Helical" evidence="7">
    <location>
        <begin position="104"/>
        <end position="124"/>
    </location>
</feature>
<dbReference type="GO" id="GO:0005886">
    <property type="term" value="C:plasma membrane"/>
    <property type="evidence" value="ECO:0007669"/>
    <property type="project" value="UniProtKB-SubCell"/>
</dbReference>
<sequence>MFEPTSLVFILTVALLLLRAPIFVVLGTPAIYYLWSKGIPLALAPQRLIGTVNESILLAVPMFMLAGRLMNQFDATTRIFDLAQALVGHIRGGLGFVAVKASMIFSAMSGSAAADAVGVGTITVRAMKDRGYDPSFAAAVTLSSATLAPVVPPSIIMIIYGASANVSIGKLFVGGVLPGLLMSSFLLLTVAYLSWRRQYPKGEAFCWRRLATAFSRSLLVLMTPIIIIGGIFTGLFTPTEASVVAVVYVLLLGLVYRKIEWKTLYQTLLSTGTAVGALMLVVSISGLDAWVIAREQIPQLLAASVTELTDSKTVVMLLILAVVLFLGLFMDATPIILMLVPAVMPLVTAFQIDPIHLGVLFCIMCVVGLITPPVGIALYGVAMVSNLPIERVFWASLPFFVMLLLSLGLMLLVPQIITFLPNLLIS</sequence>
<dbReference type="InterPro" id="IPR010656">
    <property type="entry name" value="DctM"/>
</dbReference>
<feature type="transmembrane region" description="Helical" evidence="7">
    <location>
        <begin position="393"/>
        <end position="417"/>
    </location>
</feature>
<comment type="subcellular location">
    <subcellularLocation>
        <location evidence="1 7">Cell inner membrane</location>
        <topology evidence="1 7">Multi-pass membrane protein</topology>
    </subcellularLocation>
</comment>
<evidence type="ECO:0000256" key="6">
    <source>
        <dbReference type="ARBA" id="ARBA00023136"/>
    </source>
</evidence>
<feature type="transmembrane region" description="Helical" evidence="7">
    <location>
        <begin position="172"/>
        <end position="195"/>
    </location>
</feature>
<dbReference type="RefSeq" id="WP_188861313.1">
    <property type="nucleotide sequence ID" value="NZ_BMLT01000007.1"/>
</dbReference>
<feature type="transmembrane region" description="Helical" evidence="7">
    <location>
        <begin position="136"/>
        <end position="160"/>
    </location>
</feature>
<dbReference type="GO" id="GO:0022857">
    <property type="term" value="F:transmembrane transporter activity"/>
    <property type="evidence" value="ECO:0007669"/>
    <property type="project" value="UniProtKB-UniRule"/>
</dbReference>
<evidence type="ECO:0000256" key="5">
    <source>
        <dbReference type="ARBA" id="ARBA00022989"/>
    </source>
</evidence>
<feature type="transmembrane region" description="Helical" evidence="7">
    <location>
        <begin position="358"/>
        <end position="381"/>
    </location>
</feature>
<feature type="domain" description="TRAP C4-dicarboxylate transport system permease DctM subunit" evidence="8">
    <location>
        <begin position="10"/>
        <end position="416"/>
    </location>
</feature>
<evidence type="ECO:0000313" key="9">
    <source>
        <dbReference type="EMBL" id="GGO83859.1"/>
    </source>
</evidence>
<dbReference type="PANTHER" id="PTHR33362">
    <property type="entry name" value="SIALIC ACID TRAP TRANSPORTER PERMEASE PROTEIN SIAT-RELATED"/>
    <property type="match status" value="1"/>
</dbReference>
<keyword evidence="10" id="KW-1185">Reference proteome</keyword>
<dbReference type="EMBL" id="BMLT01000007">
    <property type="protein sequence ID" value="GGO83859.1"/>
    <property type="molecule type" value="Genomic_DNA"/>
</dbReference>
<evidence type="ECO:0000256" key="4">
    <source>
        <dbReference type="ARBA" id="ARBA00022692"/>
    </source>
</evidence>
<feature type="transmembrane region" description="Helical" evidence="7">
    <location>
        <begin position="335"/>
        <end position="352"/>
    </location>
</feature>
<keyword evidence="6 7" id="KW-0472">Membrane</keyword>
<dbReference type="PANTHER" id="PTHR33362:SF3">
    <property type="entry name" value="SIALIC ACID TRAP TRANSPORTER PERMEASE PROTEIN SIAT"/>
    <property type="match status" value="1"/>
</dbReference>
<dbReference type="AlphaFoldDB" id="A0A917ZIB9"/>
<proteinExistence type="inferred from homology"/>
<comment type="caution">
    <text evidence="9">The sequence shown here is derived from an EMBL/GenBank/DDBJ whole genome shotgun (WGS) entry which is preliminary data.</text>
</comment>
<organism evidence="9 10">
    <name type="scientific">Marinobacterium nitratireducens</name>
    <dbReference type="NCBI Taxonomy" id="518897"/>
    <lineage>
        <taxon>Bacteria</taxon>
        <taxon>Pseudomonadati</taxon>
        <taxon>Pseudomonadota</taxon>
        <taxon>Gammaproteobacteria</taxon>
        <taxon>Oceanospirillales</taxon>
        <taxon>Oceanospirillaceae</taxon>
        <taxon>Marinobacterium</taxon>
    </lineage>
</organism>
<name>A0A917ZIB9_9GAMM</name>
<keyword evidence="3 7" id="KW-0997">Cell inner membrane</keyword>
<comment type="function">
    <text evidence="7">Part of the tripartite ATP-independent periplasmic (TRAP) transport system.</text>
</comment>
<feature type="transmembrane region" description="Helical" evidence="7">
    <location>
        <begin position="216"/>
        <end position="235"/>
    </location>
</feature>
<accession>A0A917ZIB9</accession>
<evidence type="ECO:0000259" key="8">
    <source>
        <dbReference type="Pfam" id="PF06808"/>
    </source>
</evidence>
<evidence type="ECO:0000256" key="3">
    <source>
        <dbReference type="ARBA" id="ARBA00022519"/>
    </source>
</evidence>
<evidence type="ECO:0000313" key="10">
    <source>
        <dbReference type="Proteomes" id="UP000599578"/>
    </source>
</evidence>
<comment type="similarity">
    <text evidence="7">Belongs to the TRAP transporter large permease family.</text>
</comment>
<evidence type="ECO:0000256" key="1">
    <source>
        <dbReference type="ARBA" id="ARBA00004429"/>
    </source>
</evidence>
<feature type="transmembrane region" description="Helical" evidence="7">
    <location>
        <begin position="51"/>
        <end position="67"/>
    </location>
</feature>
<feature type="transmembrane region" description="Helical" evidence="7">
    <location>
        <begin position="241"/>
        <end position="256"/>
    </location>
</feature>
<dbReference type="InterPro" id="IPR004681">
    <property type="entry name" value="TRAP_DctM"/>
</dbReference>
<dbReference type="PIRSF" id="PIRSF006066">
    <property type="entry name" value="HI0050"/>
    <property type="match status" value="1"/>
</dbReference>
<reference evidence="9 10" key="1">
    <citation type="journal article" date="2014" name="Int. J. Syst. Evol. Microbiol.">
        <title>Complete genome sequence of Corynebacterium casei LMG S-19264T (=DSM 44701T), isolated from a smear-ripened cheese.</title>
        <authorList>
            <consortium name="US DOE Joint Genome Institute (JGI-PGF)"/>
            <person name="Walter F."/>
            <person name="Albersmeier A."/>
            <person name="Kalinowski J."/>
            <person name="Ruckert C."/>
        </authorList>
    </citation>
    <scope>NUCLEOTIDE SEQUENCE [LARGE SCALE GENOMIC DNA]</scope>
    <source>
        <strain evidence="9 10">CGMCC 1.7286</strain>
    </source>
</reference>
<dbReference type="NCBIfam" id="TIGR00786">
    <property type="entry name" value="dctM"/>
    <property type="match status" value="1"/>
</dbReference>
<keyword evidence="7" id="KW-0813">Transport</keyword>
<evidence type="ECO:0000256" key="7">
    <source>
        <dbReference type="RuleBase" id="RU369079"/>
    </source>
</evidence>
<dbReference type="Pfam" id="PF06808">
    <property type="entry name" value="DctM"/>
    <property type="match status" value="1"/>
</dbReference>
<protein>
    <recommendedName>
        <fullName evidence="7">TRAP transporter large permease protein</fullName>
    </recommendedName>
</protein>
<evidence type="ECO:0000256" key="2">
    <source>
        <dbReference type="ARBA" id="ARBA00022475"/>
    </source>
</evidence>
<feature type="transmembrane region" description="Helical" evidence="7">
    <location>
        <begin position="268"/>
        <end position="293"/>
    </location>
</feature>
<keyword evidence="2" id="KW-1003">Cell membrane</keyword>
<feature type="transmembrane region" description="Helical" evidence="7">
    <location>
        <begin position="313"/>
        <end position="330"/>
    </location>
</feature>
<dbReference type="Proteomes" id="UP000599578">
    <property type="component" value="Unassembled WGS sequence"/>
</dbReference>
<comment type="subunit">
    <text evidence="7">The complex comprises the extracytoplasmic solute receptor protein and the two transmembrane proteins.</text>
</comment>
<gene>
    <name evidence="9" type="ORF">GCM10011348_28760</name>
</gene>
<keyword evidence="4 7" id="KW-0812">Transmembrane</keyword>
<keyword evidence="5 7" id="KW-1133">Transmembrane helix</keyword>